<reference evidence="2" key="2">
    <citation type="submission" date="2023-05" db="EMBL/GenBank/DDBJ databases">
        <authorList>
            <person name="Fouks B."/>
        </authorList>
    </citation>
    <scope>NUCLEOTIDE SEQUENCE</scope>
    <source>
        <strain evidence="2">Stay&amp;Tobe</strain>
        <tissue evidence="2">Testes</tissue>
    </source>
</reference>
<comment type="caution">
    <text evidence="2">The sequence shown here is derived from an EMBL/GenBank/DDBJ whole genome shotgun (WGS) entry which is preliminary data.</text>
</comment>
<accession>A0AAD8EFG6</accession>
<protein>
    <submittedName>
        <fullName evidence="2">Uncharacterized protein</fullName>
    </submittedName>
</protein>
<dbReference type="PANTHER" id="PTHR16238">
    <property type="entry name" value="GEM-ASSOCIATED PROTEIN 8"/>
    <property type="match status" value="1"/>
</dbReference>
<dbReference type="Proteomes" id="UP001233999">
    <property type="component" value="Unassembled WGS sequence"/>
</dbReference>
<feature type="region of interest" description="Disordered" evidence="1">
    <location>
        <begin position="1"/>
        <end position="57"/>
    </location>
</feature>
<reference evidence="2" key="1">
    <citation type="journal article" date="2023" name="IScience">
        <title>Live-bearing cockroach genome reveals convergent evolutionary mechanisms linked to viviparity in insects and beyond.</title>
        <authorList>
            <person name="Fouks B."/>
            <person name="Harrison M.C."/>
            <person name="Mikhailova A.A."/>
            <person name="Marchal E."/>
            <person name="English S."/>
            <person name="Carruthers M."/>
            <person name="Jennings E.C."/>
            <person name="Chiamaka E.L."/>
            <person name="Frigard R.A."/>
            <person name="Pippel M."/>
            <person name="Attardo G.M."/>
            <person name="Benoit J.B."/>
            <person name="Bornberg-Bauer E."/>
            <person name="Tobe S.S."/>
        </authorList>
    </citation>
    <scope>NUCLEOTIDE SEQUENCE</scope>
    <source>
        <strain evidence="2">Stay&amp;Tobe</strain>
    </source>
</reference>
<dbReference type="InterPro" id="IPR034754">
    <property type="entry name" value="GEMIN8"/>
</dbReference>
<proteinExistence type="predicted"/>
<organism evidence="2 3">
    <name type="scientific">Diploptera punctata</name>
    <name type="common">Pacific beetle cockroach</name>
    <dbReference type="NCBI Taxonomy" id="6984"/>
    <lineage>
        <taxon>Eukaryota</taxon>
        <taxon>Metazoa</taxon>
        <taxon>Ecdysozoa</taxon>
        <taxon>Arthropoda</taxon>
        <taxon>Hexapoda</taxon>
        <taxon>Insecta</taxon>
        <taxon>Pterygota</taxon>
        <taxon>Neoptera</taxon>
        <taxon>Polyneoptera</taxon>
        <taxon>Dictyoptera</taxon>
        <taxon>Blattodea</taxon>
        <taxon>Blaberoidea</taxon>
        <taxon>Blaberidae</taxon>
        <taxon>Diplopterinae</taxon>
        <taxon>Diploptera</taxon>
    </lineage>
</organism>
<keyword evidence="3" id="KW-1185">Reference proteome</keyword>
<name>A0AAD8EFG6_DIPPU</name>
<gene>
    <name evidence="2" type="ORF">L9F63_018798</name>
</gene>
<evidence type="ECO:0000256" key="1">
    <source>
        <dbReference type="SAM" id="MobiDB-lite"/>
    </source>
</evidence>
<sequence>MPGAVSGKTSGNYKPQDHGQQPRNLLQDHHSNSGHSDDDDDDTVLPPQKQVGAERNEQMQLLYGKATPMIMGMETAMQLSFDRNRDLKQPKLWPNIPLKL</sequence>
<evidence type="ECO:0000313" key="3">
    <source>
        <dbReference type="Proteomes" id="UP001233999"/>
    </source>
</evidence>
<dbReference type="AlphaFoldDB" id="A0AAD8EFG6"/>
<dbReference type="PANTHER" id="PTHR16238:SF7">
    <property type="entry name" value="GEM-ASSOCIATED PROTEIN 8"/>
    <property type="match status" value="1"/>
</dbReference>
<dbReference type="GO" id="GO:0000387">
    <property type="term" value="P:spliceosomal snRNP assembly"/>
    <property type="evidence" value="ECO:0007669"/>
    <property type="project" value="InterPro"/>
</dbReference>
<dbReference type="Pfam" id="PF15348">
    <property type="entry name" value="GEMIN8"/>
    <property type="match status" value="1"/>
</dbReference>
<evidence type="ECO:0000313" key="2">
    <source>
        <dbReference type="EMBL" id="KAJ9587772.1"/>
    </source>
</evidence>
<feature type="compositionally biased region" description="Polar residues" evidence="1">
    <location>
        <begin position="7"/>
        <end position="24"/>
    </location>
</feature>
<dbReference type="GO" id="GO:0032797">
    <property type="term" value="C:SMN complex"/>
    <property type="evidence" value="ECO:0007669"/>
    <property type="project" value="InterPro"/>
</dbReference>
<dbReference type="EMBL" id="JASPKZ010006064">
    <property type="protein sequence ID" value="KAJ9587772.1"/>
    <property type="molecule type" value="Genomic_DNA"/>
</dbReference>